<dbReference type="EMBL" id="MKQR01000005">
    <property type="protein sequence ID" value="OLR95095.1"/>
    <property type="molecule type" value="Genomic_DNA"/>
</dbReference>
<dbReference type="PANTHER" id="PTHR30348">
    <property type="entry name" value="UNCHARACTERIZED PROTEIN YECE"/>
    <property type="match status" value="1"/>
</dbReference>
<dbReference type="InterPro" id="IPR036520">
    <property type="entry name" value="UPF0759_sf"/>
</dbReference>
<dbReference type="InterPro" id="IPR002763">
    <property type="entry name" value="DUF72"/>
</dbReference>
<evidence type="ECO:0000313" key="2">
    <source>
        <dbReference type="Proteomes" id="UP000186040"/>
    </source>
</evidence>
<proteinExistence type="predicted"/>
<evidence type="ECO:0000313" key="1">
    <source>
        <dbReference type="EMBL" id="OLR95095.1"/>
    </source>
</evidence>
<accession>A0A1Q9LST2</accession>
<dbReference type="Pfam" id="PF01904">
    <property type="entry name" value="DUF72"/>
    <property type="match status" value="1"/>
</dbReference>
<protein>
    <recommendedName>
        <fullName evidence="3">DUF72 domain-containing protein</fullName>
    </recommendedName>
</protein>
<dbReference type="Gene3D" id="3.20.20.410">
    <property type="entry name" value="Protein of unknown function UPF0759"/>
    <property type="match status" value="1"/>
</dbReference>
<dbReference type="SUPFAM" id="SSF117396">
    <property type="entry name" value="TM1631-like"/>
    <property type="match status" value="1"/>
</dbReference>
<comment type="caution">
    <text evidence="1">The sequence shown here is derived from an EMBL/GenBank/DDBJ whole genome shotgun (WGS) entry which is preliminary data.</text>
</comment>
<dbReference type="OrthoDB" id="9780310at2"/>
<name>A0A1Q9LST2_9PSEU</name>
<sequence length="245" mass="27712">MTSAVRIGTSGWVYPPWRGRFYPPGLPQRDELAHLAGRLGTVEVNGTFYGPRKPADYRRWAEVTPDDFVFAVKGPREVTHEHRLRDAHDPLKRFVDSGVTELGAKLGPVLWQTPASLRYDPDRVERFLDLLVEVGGEGVRHAVEVRHRSFHDDRFADQLTAHGVALVLSDSAGTWPCLDSDTAAFRYLRLHGEGELYRGAYSDEALDEWAERIRGWAEDGPVFAYFDNTMDGHAPEDALRLTERL</sequence>
<organism evidence="1 2">
    <name type="scientific">Actinokineospora bangkokensis</name>
    <dbReference type="NCBI Taxonomy" id="1193682"/>
    <lineage>
        <taxon>Bacteria</taxon>
        <taxon>Bacillati</taxon>
        <taxon>Actinomycetota</taxon>
        <taxon>Actinomycetes</taxon>
        <taxon>Pseudonocardiales</taxon>
        <taxon>Pseudonocardiaceae</taxon>
        <taxon>Actinokineospora</taxon>
    </lineage>
</organism>
<dbReference type="PANTHER" id="PTHR30348:SF4">
    <property type="entry name" value="DUF72 DOMAIN-CONTAINING PROTEIN"/>
    <property type="match status" value="1"/>
</dbReference>
<gene>
    <name evidence="1" type="ORF">BJP25_08295</name>
</gene>
<dbReference type="RefSeq" id="WP_075973328.1">
    <property type="nucleotide sequence ID" value="NZ_MKQR01000005.1"/>
</dbReference>
<dbReference type="AlphaFoldDB" id="A0A1Q9LST2"/>
<dbReference type="STRING" id="1193682.BJP25_08295"/>
<keyword evidence="2" id="KW-1185">Reference proteome</keyword>
<dbReference type="Proteomes" id="UP000186040">
    <property type="component" value="Unassembled WGS sequence"/>
</dbReference>
<evidence type="ECO:0008006" key="3">
    <source>
        <dbReference type="Google" id="ProtNLM"/>
    </source>
</evidence>
<reference evidence="1 2" key="1">
    <citation type="submission" date="2016-10" db="EMBL/GenBank/DDBJ databases">
        <title>The Draft Genome Sequence of Actinokineospora bangkokensis 44EHWT reveals the biosynthetic pathway of antifungal compounds Thailandins with unusual extender unit butylmalonyl-CoA.</title>
        <authorList>
            <person name="Greule A."/>
            <person name="Intra B."/>
            <person name="Flemming S."/>
            <person name="Rommel M.G."/>
            <person name="Panbangred W."/>
            <person name="Bechthold A."/>
        </authorList>
    </citation>
    <scope>NUCLEOTIDE SEQUENCE [LARGE SCALE GENOMIC DNA]</scope>
    <source>
        <strain evidence="1 2">44EHW</strain>
    </source>
</reference>